<dbReference type="RefSeq" id="WP_305107145.1">
    <property type="nucleotide sequence ID" value="NZ_JAUTWS010000044.1"/>
</dbReference>
<evidence type="ECO:0000256" key="1">
    <source>
        <dbReference type="ARBA" id="ARBA00004377"/>
    </source>
</evidence>
<dbReference type="InterPro" id="IPR045584">
    <property type="entry name" value="Pilin-like"/>
</dbReference>
<evidence type="ECO:0000256" key="3">
    <source>
        <dbReference type="ARBA" id="ARBA00022475"/>
    </source>
</evidence>
<dbReference type="InterPro" id="IPR012902">
    <property type="entry name" value="N_methyl_site"/>
</dbReference>
<reference evidence="13 14" key="1">
    <citation type="submission" date="2023-08" db="EMBL/GenBank/DDBJ databases">
        <title>The draft genome sequence of Paracraurococcus sp. LOR1-02.</title>
        <authorList>
            <person name="Kingkaew E."/>
            <person name="Tanasupawat S."/>
        </authorList>
    </citation>
    <scope>NUCLEOTIDE SEQUENCE [LARGE SCALE GENOMIC DNA]</scope>
    <source>
        <strain evidence="13 14">LOR1-02</strain>
    </source>
</reference>
<keyword evidence="3" id="KW-1003">Cell membrane</keyword>
<keyword evidence="14" id="KW-1185">Reference proteome</keyword>
<feature type="domain" description="General secretion pathway GspH" evidence="12">
    <location>
        <begin position="51"/>
        <end position="144"/>
    </location>
</feature>
<feature type="transmembrane region" description="Helical" evidence="11">
    <location>
        <begin position="14"/>
        <end position="36"/>
    </location>
</feature>
<proteinExistence type="inferred from homology"/>
<evidence type="ECO:0000256" key="7">
    <source>
        <dbReference type="ARBA" id="ARBA00022989"/>
    </source>
</evidence>
<comment type="subcellular location">
    <subcellularLocation>
        <location evidence="1">Cell inner membrane</location>
        <topology evidence="1">Single-pass membrane protein</topology>
    </subcellularLocation>
</comment>
<comment type="caution">
    <text evidence="13">The sequence shown here is derived from an EMBL/GenBank/DDBJ whole genome shotgun (WGS) entry which is preliminary data.</text>
</comment>
<evidence type="ECO:0000256" key="10">
    <source>
        <dbReference type="ARBA" id="ARBA00030775"/>
    </source>
</evidence>
<comment type="similarity">
    <text evidence="9">Belongs to the GSP H family.</text>
</comment>
<accession>A0ABT9E8L6</accession>
<dbReference type="Pfam" id="PF12019">
    <property type="entry name" value="GspH"/>
    <property type="match status" value="1"/>
</dbReference>
<evidence type="ECO:0000256" key="2">
    <source>
        <dbReference type="ARBA" id="ARBA00021549"/>
    </source>
</evidence>
<evidence type="ECO:0000256" key="8">
    <source>
        <dbReference type="ARBA" id="ARBA00023136"/>
    </source>
</evidence>
<evidence type="ECO:0000256" key="6">
    <source>
        <dbReference type="ARBA" id="ARBA00022692"/>
    </source>
</evidence>
<evidence type="ECO:0000259" key="12">
    <source>
        <dbReference type="Pfam" id="PF12019"/>
    </source>
</evidence>
<evidence type="ECO:0000256" key="5">
    <source>
        <dbReference type="ARBA" id="ARBA00022519"/>
    </source>
</evidence>
<keyword evidence="7 11" id="KW-1133">Transmembrane helix</keyword>
<name>A0ABT9E8L6_9PROT</name>
<evidence type="ECO:0000256" key="4">
    <source>
        <dbReference type="ARBA" id="ARBA00022481"/>
    </source>
</evidence>
<keyword evidence="6 11" id="KW-0812">Transmembrane</keyword>
<keyword evidence="4" id="KW-0488">Methylation</keyword>
<gene>
    <name evidence="13" type="ORF">Q7A36_28365</name>
</gene>
<keyword evidence="5" id="KW-0997">Cell inner membrane</keyword>
<keyword evidence="8 11" id="KW-0472">Membrane</keyword>
<evidence type="ECO:0000313" key="14">
    <source>
        <dbReference type="Proteomes" id="UP001243009"/>
    </source>
</evidence>
<dbReference type="InterPro" id="IPR022346">
    <property type="entry name" value="T2SS_GspH"/>
</dbReference>
<evidence type="ECO:0000256" key="11">
    <source>
        <dbReference type="SAM" id="Phobius"/>
    </source>
</evidence>
<organism evidence="13 14">
    <name type="scientific">Paracraurococcus lichenis</name>
    <dbReference type="NCBI Taxonomy" id="3064888"/>
    <lineage>
        <taxon>Bacteria</taxon>
        <taxon>Pseudomonadati</taxon>
        <taxon>Pseudomonadota</taxon>
        <taxon>Alphaproteobacteria</taxon>
        <taxon>Acetobacterales</taxon>
        <taxon>Roseomonadaceae</taxon>
        <taxon>Paracraurococcus</taxon>
    </lineage>
</organism>
<dbReference type="NCBIfam" id="TIGR02532">
    <property type="entry name" value="IV_pilin_GFxxxE"/>
    <property type="match status" value="1"/>
</dbReference>
<evidence type="ECO:0000313" key="13">
    <source>
        <dbReference type="EMBL" id="MDO9712290.1"/>
    </source>
</evidence>
<dbReference type="SUPFAM" id="SSF54523">
    <property type="entry name" value="Pili subunits"/>
    <property type="match status" value="1"/>
</dbReference>
<protein>
    <recommendedName>
        <fullName evidence="2">Type II secretion system protein H</fullName>
    </recommendedName>
    <alternativeName>
        <fullName evidence="10">General secretion pathway protein H</fullName>
    </alternativeName>
</protein>
<dbReference type="EMBL" id="JAUTWS010000044">
    <property type="protein sequence ID" value="MDO9712290.1"/>
    <property type="molecule type" value="Genomic_DNA"/>
</dbReference>
<sequence length="159" mass="16464">MQGPKRGGAGSAEAGFTLLEMIVVLAVLALVAGLFAMRGPPRSAALDLRAAAGTLVQDLRLARATAIARNASRRVLLDPADARWQAEGGAPRALPPGTAMVVRAAATETGGRLAAIRFAPDGSSTGGWIELADGRRRMQLGIDWLSGRVSLTELPADAR</sequence>
<evidence type="ECO:0000256" key="9">
    <source>
        <dbReference type="ARBA" id="ARBA00025772"/>
    </source>
</evidence>
<dbReference type="Proteomes" id="UP001243009">
    <property type="component" value="Unassembled WGS sequence"/>
</dbReference>
<dbReference type="Pfam" id="PF07963">
    <property type="entry name" value="N_methyl"/>
    <property type="match status" value="1"/>
</dbReference>